<dbReference type="HOGENOM" id="CLU_2198695_0_0_1"/>
<organism evidence="1 2">
    <name type="scientific">Sphaerobolus stellatus (strain SS14)</name>
    <dbReference type="NCBI Taxonomy" id="990650"/>
    <lineage>
        <taxon>Eukaryota</taxon>
        <taxon>Fungi</taxon>
        <taxon>Dikarya</taxon>
        <taxon>Basidiomycota</taxon>
        <taxon>Agaricomycotina</taxon>
        <taxon>Agaricomycetes</taxon>
        <taxon>Phallomycetidae</taxon>
        <taxon>Geastrales</taxon>
        <taxon>Sphaerobolaceae</taxon>
        <taxon>Sphaerobolus</taxon>
    </lineage>
</organism>
<sequence length="108" mass="12364">MKYYYKEAIQEERSGLVGGAAEHIASVFENARTRTTTLIPSLNTHRWAPLPYFEKMLYANALIGREYGVTEEDVKVFGKFIRKMVRVRPRDRKSAKELLRDGVLSGVA</sequence>
<evidence type="ECO:0000313" key="2">
    <source>
        <dbReference type="Proteomes" id="UP000054279"/>
    </source>
</evidence>
<name>A0A0C9TNJ6_SPHS4</name>
<keyword evidence="2" id="KW-1185">Reference proteome</keyword>
<dbReference type="AlphaFoldDB" id="A0A0C9TNJ6"/>
<dbReference type="EMBL" id="KN837688">
    <property type="protein sequence ID" value="KIJ23409.1"/>
    <property type="molecule type" value="Genomic_DNA"/>
</dbReference>
<dbReference type="OrthoDB" id="5979581at2759"/>
<evidence type="ECO:0000313" key="1">
    <source>
        <dbReference type="EMBL" id="KIJ23409.1"/>
    </source>
</evidence>
<accession>A0A0C9TNJ6</accession>
<gene>
    <name evidence="1" type="ORF">M422DRAFT_276024</name>
</gene>
<protein>
    <submittedName>
        <fullName evidence="1">Uncharacterized protein</fullName>
    </submittedName>
</protein>
<proteinExistence type="predicted"/>
<reference evidence="1 2" key="1">
    <citation type="submission" date="2014-06" db="EMBL/GenBank/DDBJ databases">
        <title>Evolutionary Origins and Diversification of the Mycorrhizal Mutualists.</title>
        <authorList>
            <consortium name="DOE Joint Genome Institute"/>
            <consortium name="Mycorrhizal Genomics Consortium"/>
            <person name="Kohler A."/>
            <person name="Kuo A."/>
            <person name="Nagy L.G."/>
            <person name="Floudas D."/>
            <person name="Copeland A."/>
            <person name="Barry K.W."/>
            <person name="Cichocki N."/>
            <person name="Veneault-Fourrey C."/>
            <person name="LaButti K."/>
            <person name="Lindquist E.A."/>
            <person name="Lipzen A."/>
            <person name="Lundell T."/>
            <person name="Morin E."/>
            <person name="Murat C."/>
            <person name="Riley R."/>
            <person name="Ohm R."/>
            <person name="Sun H."/>
            <person name="Tunlid A."/>
            <person name="Henrissat B."/>
            <person name="Grigoriev I.V."/>
            <person name="Hibbett D.S."/>
            <person name="Martin F."/>
        </authorList>
    </citation>
    <scope>NUCLEOTIDE SEQUENCE [LARGE SCALE GENOMIC DNA]</scope>
    <source>
        <strain evidence="1 2">SS14</strain>
    </source>
</reference>
<dbReference type="Proteomes" id="UP000054279">
    <property type="component" value="Unassembled WGS sequence"/>
</dbReference>